<dbReference type="InterPro" id="IPR036188">
    <property type="entry name" value="FAD/NAD-bd_sf"/>
</dbReference>
<dbReference type="Gene3D" id="3.50.50.100">
    <property type="match status" value="1"/>
</dbReference>
<keyword evidence="4" id="KW-0274">FAD</keyword>
<comment type="similarity">
    <text evidence="2">Belongs to the NADH dehydrogenase family.</text>
</comment>
<keyword evidence="5" id="KW-0560">Oxidoreductase</keyword>
<gene>
    <name evidence="8" type="ordered locus">Dacet_2753</name>
</gene>
<feature type="domain" description="External alternative NADH-ubiquinone oxidoreductase-like C-terminal" evidence="7">
    <location>
        <begin position="350"/>
        <end position="408"/>
    </location>
</feature>
<dbReference type="GO" id="GO:0003955">
    <property type="term" value="F:NAD(P)H dehydrogenase (quinone) activity"/>
    <property type="evidence" value="ECO:0007669"/>
    <property type="project" value="TreeGrafter"/>
</dbReference>
<dbReference type="GO" id="GO:0019646">
    <property type="term" value="P:aerobic electron transport chain"/>
    <property type="evidence" value="ECO:0007669"/>
    <property type="project" value="TreeGrafter"/>
</dbReference>
<reference evidence="8 9" key="1">
    <citation type="journal article" date="2010" name="Stand. Genomic Sci.">
        <title>Complete genome sequence of Denitrovibrio acetiphilus type strain (N2460).</title>
        <authorList>
            <person name="Kiss H."/>
            <person name="Lang E."/>
            <person name="Lapidus A."/>
            <person name="Copeland A."/>
            <person name="Nolan M."/>
            <person name="Glavina Del Rio T."/>
            <person name="Chen F."/>
            <person name="Lucas S."/>
            <person name="Tice H."/>
            <person name="Cheng J.F."/>
            <person name="Han C."/>
            <person name="Goodwin L."/>
            <person name="Pitluck S."/>
            <person name="Liolios K."/>
            <person name="Pati A."/>
            <person name="Ivanova N."/>
            <person name="Mavromatis K."/>
            <person name="Chen A."/>
            <person name="Palaniappan K."/>
            <person name="Land M."/>
            <person name="Hauser L."/>
            <person name="Chang Y.J."/>
            <person name="Jeffries C.D."/>
            <person name="Detter J.C."/>
            <person name="Brettin T."/>
            <person name="Spring S."/>
            <person name="Rohde M."/>
            <person name="Goker M."/>
            <person name="Woyke T."/>
            <person name="Bristow J."/>
            <person name="Eisen J.A."/>
            <person name="Markowitz V."/>
            <person name="Hugenholtz P."/>
            <person name="Kyrpides N.C."/>
            <person name="Klenk H.P."/>
        </authorList>
    </citation>
    <scope>NUCLEOTIDE SEQUENCE [LARGE SCALE GENOMIC DNA]</scope>
    <source>
        <strain evidence="9">DSM 12809 / NBRC 114555 / N2460</strain>
    </source>
</reference>
<evidence type="ECO:0000313" key="8">
    <source>
        <dbReference type="EMBL" id="ADD69507.1"/>
    </source>
</evidence>
<sequence length="431" mass="48538" precursor="true">MKKVVILGGGFGGLAAIAHIRKQIKKKHVEVTLIDKNNYSLFTPMLPEVVSGNVKPDNIVLPLREICVKNSVRFVRDKVISVDKDNNCVICIENELKYDYLIVATGSKTNFRGNESAIENALQFKSITDAIDLKYLIIDHLEKASSMTSSDAKKSLLSFSVIGGGITGVELACEMNDFIKAKIKREYSNIGSEEYSINILEYYKTILPSIDESQAQKAQEAVVESGINIINNANVQEISKESIRFEQNGEQKILNSSITVWTAGVMGRDYLETISTNQTGDKRVFIEHELTPQGITDSNIFVIGDSCAYQYNEHILPPVAPLAMQQGIMAVINIVRNIDGKPKKDFNYFHFGYLVSLGKNNSVVNLFGLKLRGRFAYYVWKMLYLYKVGMFKKQIGVFFDWIMTSWFGNESVLIYDIEKAQMCRNTDKDSK</sequence>
<dbReference type="HOGENOM" id="CLU_021377_7_1_0"/>
<feature type="domain" description="FAD/NAD(P)-binding" evidence="6">
    <location>
        <begin position="2"/>
        <end position="327"/>
    </location>
</feature>
<evidence type="ECO:0000256" key="3">
    <source>
        <dbReference type="ARBA" id="ARBA00022630"/>
    </source>
</evidence>
<proteinExistence type="inferred from homology"/>
<dbReference type="eggNOG" id="COG1252">
    <property type="taxonomic scope" value="Bacteria"/>
</dbReference>
<dbReference type="STRING" id="522772.Dacet_2753"/>
<dbReference type="PANTHER" id="PTHR42913:SF3">
    <property type="entry name" value="64 KDA MITOCHONDRIAL NADH DEHYDROGENASE (EUROFUNG)"/>
    <property type="match status" value="1"/>
</dbReference>
<protein>
    <submittedName>
        <fullName evidence="8">FAD-dependent pyridine nucleotide-disulfide oxidoreductase</fullName>
    </submittedName>
</protein>
<dbReference type="OrthoDB" id="9781621at2"/>
<dbReference type="InterPro" id="IPR023753">
    <property type="entry name" value="FAD/NAD-binding_dom"/>
</dbReference>
<dbReference type="Pfam" id="PF22366">
    <property type="entry name" value="NDH2_C"/>
    <property type="match status" value="1"/>
</dbReference>
<dbReference type="AlphaFoldDB" id="D4H5R6"/>
<dbReference type="PANTHER" id="PTHR42913">
    <property type="entry name" value="APOPTOSIS-INDUCING FACTOR 1"/>
    <property type="match status" value="1"/>
</dbReference>
<dbReference type="KEGG" id="dap:Dacet_2753"/>
<keyword evidence="9" id="KW-1185">Reference proteome</keyword>
<accession>D4H5R6</accession>
<dbReference type="PaxDb" id="522772-Dacet_2753"/>
<name>D4H5R6_DENA2</name>
<evidence type="ECO:0000313" key="9">
    <source>
        <dbReference type="Proteomes" id="UP000002012"/>
    </source>
</evidence>
<evidence type="ECO:0000256" key="1">
    <source>
        <dbReference type="ARBA" id="ARBA00001974"/>
    </source>
</evidence>
<organism evidence="8 9">
    <name type="scientific">Denitrovibrio acetiphilus (strain DSM 12809 / NBRC 114555 / N2460)</name>
    <dbReference type="NCBI Taxonomy" id="522772"/>
    <lineage>
        <taxon>Bacteria</taxon>
        <taxon>Pseudomonadati</taxon>
        <taxon>Deferribacterota</taxon>
        <taxon>Deferribacteres</taxon>
        <taxon>Deferribacterales</taxon>
        <taxon>Geovibrionaceae</taxon>
        <taxon>Denitrovibrio</taxon>
    </lineage>
</organism>
<dbReference type="FunCoup" id="D4H5R6">
    <property type="interactions" value="291"/>
</dbReference>
<dbReference type="InParanoid" id="D4H5R6"/>
<dbReference type="InterPro" id="IPR051169">
    <property type="entry name" value="NADH-Q_oxidoreductase"/>
</dbReference>
<keyword evidence="3" id="KW-0285">Flavoprotein</keyword>
<dbReference type="Pfam" id="PF07992">
    <property type="entry name" value="Pyr_redox_2"/>
    <property type="match status" value="1"/>
</dbReference>
<evidence type="ECO:0000256" key="5">
    <source>
        <dbReference type="ARBA" id="ARBA00023002"/>
    </source>
</evidence>
<evidence type="ECO:0000256" key="2">
    <source>
        <dbReference type="ARBA" id="ARBA00005272"/>
    </source>
</evidence>
<dbReference type="RefSeq" id="WP_013012000.1">
    <property type="nucleotide sequence ID" value="NC_013943.1"/>
</dbReference>
<dbReference type="SUPFAM" id="SSF51905">
    <property type="entry name" value="FAD/NAD(P)-binding domain"/>
    <property type="match status" value="2"/>
</dbReference>
<dbReference type="PRINTS" id="PR00368">
    <property type="entry name" value="FADPNR"/>
</dbReference>
<dbReference type="EMBL" id="CP001968">
    <property type="protein sequence ID" value="ADD69507.1"/>
    <property type="molecule type" value="Genomic_DNA"/>
</dbReference>
<evidence type="ECO:0000256" key="4">
    <source>
        <dbReference type="ARBA" id="ARBA00022827"/>
    </source>
</evidence>
<dbReference type="InterPro" id="IPR054585">
    <property type="entry name" value="NDH2-like_C"/>
</dbReference>
<comment type="cofactor">
    <cofactor evidence="1">
        <name>FAD</name>
        <dbReference type="ChEBI" id="CHEBI:57692"/>
    </cofactor>
</comment>
<evidence type="ECO:0000259" key="7">
    <source>
        <dbReference type="Pfam" id="PF22366"/>
    </source>
</evidence>
<evidence type="ECO:0000259" key="6">
    <source>
        <dbReference type="Pfam" id="PF07992"/>
    </source>
</evidence>
<dbReference type="Proteomes" id="UP000002012">
    <property type="component" value="Chromosome"/>
</dbReference>